<dbReference type="AlphaFoldDB" id="A0A0B7A4X9"/>
<sequence length="453" mass="50381">YIILLANFAACIVMEVMSITSRTCLSWAVVMWAVTIDVSGTRLLERQTIYGTVRGMVDTLHGGHKVEKYLGVPYAQPPVGDLRFEAPLAPEAWQGVRNAYELSPACSQTRSGVDYIQFHVSDFNRTSEDCLYLNIFVPKNRHNHHHVTDDNPHKGHAVIVFVHGGSYLYGMGAMMDGSYLATHDVIVITFNYRLGVLGFLEASDEVLPGNYGLLDQVAALRWVQRNIHFFGGDPSRVTIDGHSAGGCSVGLLMMMPLAKGLFSRVIQQSGSPFADWAVRRQPNNQNFYFKLFTGATGCNGNVTKEIKACLKNVSAEKMQSVIDDIIMHPVSMVPPFRPVVDGHILPDTPEKLAANGEINGREMLTGTTTDEGLEAAFILFNTIGKDYHGLQRLLAVMSSFSVDLPDIKSLMENILEQYYRWPYDLGDDEIKEGFTEIVGDYFIAHQHTCLQSY</sequence>
<dbReference type="InterPro" id="IPR019826">
    <property type="entry name" value="Carboxylesterase_B_AS"/>
</dbReference>
<dbReference type="InterPro" id="IPR051093">
    <property type="entry name" value="Neuroligin/BSAL"/>
</dbReference>
<evidence type="ECO:0000256" key="2">
    <source>
        <dbReference type="ARBA" id="ARBA00022729"/>
    </source>
</evidence>
<evidence type="ECO:0000313" key="6">
    <source>
        <dbReference type="EMBL" id="CEK75853.1"/>
    </source>
</evidence>
<dbReference type="GO" id="GO:0016787">
    <property type="term" value="F:hydrolase activity"/>
    <property type="evidence" value="ECO:0007669"/>
    <property type="project" value="UniProtKB-KW"/>
</dbReference>
<feature type="non-terminal residue" evidence="6">
    <location>
        <position position="1"/>
    </location>
</feature>
<dbReference type="Pfam" id="PF00135">
    <property type="entry name" value="COesterase"/>
    <property type="match status" value="1"/>
</dbReference>
<name>A0A0B7A4X9_9EUPU</name>
<gene>
    <name evidence="6" type="primary">ORF97319</name>
</gene>
<dbReference type="EC" id="3.1.1.-" evidence="4"/>
<dbReference type="SUPFAM" id="SSF53474">
    <property type="entry name" value="alpha/beta-Hydrolases"/>
    <property type="match status" value="1"/>
</dbReference>
<dbReference type="Gene3D" id="3.40.50.1820">
    <property type="entry name" value="alpha/beta hydrolase"/>
    <property type="match status" value="1"/>
</dbReference>
<proteinExistence type="inferred from homology"/>
<accession>A0A0B7A4X9</accession>
<dbReference type="InterPro" id="IPR019819">
    <property type="entry name" value="Carboxylesterase_B_CS"/>
</dbReference>
<dbReference type="InterPro" id="IPR029058">
    <property type="entry name" value="AB_hydrolase_fold"/>
</dbReference>
<feature type="domain" description="Carboxylesterase type B" evidence="5">
    <location>
        <begin position="47"/>
        <end position="445"/>
    </location>
</feature>
<evidence type="ECO:0000256" key="1">
    <source>
        <dbReference type="ARBA" id="ARBA00005964"/>
    </source>
</evidence>
<keyword evidence="3 4" id="KW-0378">Hydrolase</keyword>
<dbReference type="PANTHER" id="PTHR43903">
    <property type="entry name" value="NEUROLIGIN"/>
    <property type="match status" value="1"/>
</dbReference>
<comment type="similarity">
    <text evidence="1 4">Belongs to the type-B carboxylesterase/lipase family.</text>
</comment>
<dbReference type="PROSITE" id="PS00941">
    <property type="entry name" value="CARBOXYLESTERASE_B_2"/>
    <property type="match status" value="1"/>
</dbReference>
<evidence type="ECO:0000259" key="5">
    <source>
        <dbReference type="Pfam" id="PF00135"/>
    </source>
</evidence>
<dbReference type="InterPro" id="IPR002018">
    <property type="entry name" value="CarbesteraseB"/>
</dbReference>
<protein>
    <recommendedName>
        <fullName evidence="4">Carboxylic ester hydrolase</fullName>
        <ecNumber evidence="4">3.1.1.-</ecNumber>
    </recommendedName>
</protein>
<evidence type="ECO:0000256" key="3">
    <source>
        <dbReference type="ARBA" id="ARBA00022801"/>
    </source>
</evidence>
<dbReference type="EMBL" id="HACG01028988">
    <property type="protein sequence ID" value="CEK75853.1"/>
    <property type="molecule type" value="Transcribed_RNA"/>
</dbReference>
<organism evidence="6">
    <name type="scientific">Arion vulgaris</name>
    <dbReference type="NCBI Taxonomy" id="1028688"/>
    <lineage>
        <taxon>Eukaryota</taxon>
        <taxon>Metazoa</taxon>
        <taxon>Spiralia</taxon>
        <taxon>Lophotrochozoa</taxon>
        <taxon>Mollusca</taxon>
        <taxon>Gastropoda</taxon>
        <taxon>Heterobranchia</taxon>
        <taxon>Euthyneura</taxon>
        <taxon>Panpulmonata</taxon>
        <taxon>Eupulmonata</taxon>
        <taxon>Stylommatophora</taxon>
        <taxon>Helicina</taxon>
        <taxon>Arionoidea</taxon>
        <taxon>Arionidae</taxon>
        <taxon>Arion</taxon>
    </lineage>
</organism>
<keyword evidence="2" id="KW-0732">Signal</keyword>
<evidence type="ECO:0000256" key="4">
    <source>
        <dbReference type="RuleBase" id="RU361235"/>
    </source>
</evidence>
<reference evidence="6" key="1">
    <citation type="submission" date="2014-12" db="EMBL/GenBank/DDBJ databases">
        <title>Insight into the proteome of Arion vulgaris.</title>
        <authorList>
            <person name="Aradska J."/>
            <person name="Bulat T."/>
            <person name="Smidak R."/>
            <person name="Sarate P."/>
            <person name="Gangsoo J."/>
            <person name="Sialana F."/>
            <person name="Bilban M."/>
            <person name="Lubec G."/>
        </authorList>
    </citation>
    <scope>NUCLEOTIDE SEQUENCE</scope>
    <source>
        <tissue evidence="6">Skin</tissue>
    </source>
</reference>
<dbReference type="PROSITE" id="PS00122">
    <property type="entry name" value="CARBOXYLESTERASE_B_1"/>
    <property type="match status" value="1"/>
</dbReference>